<dbReference type="STRING" id="70667.A0A0X3P578"/>
<feature type="domain" description="PH" evidence="1">
    <location>
        <begin position="526"/>
        <end position="638"/>
    </location>
</feature>
<dbReference type="WBParaSite" id="SSLN_0000876201-mRNA-1">
    <property type="protein sequence ID" value="SSLN_0000876201-mRNA-1"/>
    <property type="gene ID" value="SSLN_0000876201"/>
</dbReference>
<evidence type="ECO:0000313" key="2">
    <source>
        <dbReference type="EMBL" id="JAP47134.1"/>
    </source>
</evidence>
<dbReference type="PROSITE" id="PS50003">
    <property type="entry name" value="PH_DOMAIN"/>
    <property type="match status" value="1"/>
</dbReference>
<dbReference type="Gene3D" id="3.10.20.90">
    <property type="entry name" value="Phosphatidylinositol 3-kinase Catalytic Subunit, Chain A, domain 1"/>
    <property type="match status" value="2"/>
</dbReference>
<dbReference type="GO" id="GO:0030055">
    <property type="term" value="C:cell-substrate junction"/>
    <property type="evidence" value="ECO:0007669"/>
    <property type="project" value="TreeGrafter"/>
</dbReference>
<dbReference type="InterPro" id="IPR019749">
    <property type="entry name" value="Band_41_domain"/>
</dbReference>
<reference evidence="3 4" key="3">
    <citation type="submission" date="2018-11" db="EMBL/GenBank/DDBJ databases">
        <authorList>
            <consortium name="Pathogen Informatics"/>
        </authorList>
    </citation>
    <scope>NUCLEOTIDE SEQUENCE [LARGE SCALE GENOMIC DNA]</scope>
    <source>
        <strain evidence="3 4">NST_G2</strain>
    </source>
</reference>
<reference evidence="5" key="2">
    <citation type="submission" date="2016-06" db="UniProtKB">
        <authorList>
            <consortium name="WormBaseParasite"/>
        </authorList>
    </citation>
    <scope>IDENTIFICATION</scope>
</reference>
<proteinExistence type="predicted"/>
<dbReference type="InterPro" id="IPR019748">
    <property type="entry name" value="FERM_central"/>
</dbReference>
<dbReference type="InterPro" id="IPR014352">
    <property type="entry name" value="FERM/acyl-CoA-bd_prot_sf"/>
</dbReference>
<sequence length="861" mass="96102">MANSVSPYPTDGFFGSSYDGLSAVNGLVVDGAYLDGSWELCVHVEDVNSDVSMRVRGDMSLGGLMHLIVESIDVKQSWSDHAIWWPQRNMWLLHTRTSLDQYGVQSDARLVFRRTHGNLQIVLPSMATLIMRVNFASRVFSVVESICKELCIRHHEELSLMFPVKRETLKTNSPLPVIRHGARKTGPLTAIGSARSDMPSAHNGLSGAVSTIRLGGEPASPSPYATLPYGSATLMRRQSDNSLDEERLDIASFADCGQRRPAKTVFAEEWLLKPKNVQQKARMDGNWLDSSRSLMEHGIEPPPLVGGCGETPKPPTLYLRFKYYSFYDLNVNYDAVRIHQLYEQARWSLLSGGIECTEDEMIVFASYQLQAELQSQAAANFNFPHFPGGTGTLAHYATLGGGGTGNFNTFGSMYETAGLGSMSPDYTLNSRIASPRSAGGSLMRLPSLGVLSPVRPLSPLLDSPRRSPFPEEGATEDMDEIDYLLTQLEQSCNVTREATNRKGTIRPSVPEDSVDSAIPVLQDFVKVFRDRVLLMRRYKEMWAVVKGGNLYLYQDSHNTSSPNAVYALRDCLVHPDVNSANMRFDVRLSLVVDPDLASTALSASTVGRKGRAREEMYLRFRSAEQYAKWIAAFRLASRGKSFSSKTTYDREVELNLDLIRKQASRPVPSLSPADLATHLDDLTDYCAERIIKKAKSKEALRQRISETHADLRDLSLLDAKLRYIQDWQRLNHFGRSYFIVQFDKGNSFGLGVGNSGLFANPSPPEDIIAVRQGRIEVVSASSEETLMAWNFTDLRCWNVNWDNGRVVLEFRNGKVSFRPLSTNCKTVMECIGGYVFLSQRTPEKNQTIDERVFHKLTGGND</sequence>
<dbReference type="InterPro" id="IPR035963">
    <property type="entry name" value="FERM_2"/>
</dbReference>
<organism evidence="2">
    <name type="scientific">Schistocephalus solidus</name>
    <name type="common">Tapeworm</name>
    <dbReference type="NCBI Taxonomy" id="70667"/>
    <lineage>
        <taxon>Eukaryota</taxon>
        <taxon>Metazoa</taxon>
        <taxon>Spiralia</taxon>
        <taxon>Lophotrochozoa</taxon>
        <taxon>Platyhelminthes</taxon>
        <taxon>Cestoda</taxon>
        <taxon>Eucestoda</taxon>
        <taxon>Diphyllobothriidea</taxon>
        <taxon>Diphyllobothriidae</taxon>
        <taxon>Schistocephalus</taxon>
    </lineage>
</organism>
<dbReference type="PANTHER" id="PTHR16160:SF13">
    <property type="entry name" value="FERMITIN 2-RELATED"/>
    <property type="match status" value="1"/>
</dbReference>
<dbReference type="InterPro" id="IPR040790">
    <property type="entry name" value="Kindlin_2_N"/>
</dbReference>
<evidence type="ECO:0000313" key="4">
    <source>
        <dbReference type="Proteomes" id="UP000275846"/>
    </source>
</evidence>
<accession>A0A0X3P578</accession>
<gene>
    <name evidence="2" type="primary">FERM1</name>
    <name evidence="3" type="ORF">SSLN_LOCUS8429</name>
    <name evidence="2" type="ORF">TR164359</name>
</gene>
<dbReference type="SUPFAM" id="SSF50729">
    <property type="entry name" value="PH domain-like"/>
    <property type="match status" value="2"/>
</dbReference>
<dbReference type="SMART" id="SM00233">
    <property type="entry name" value="PH"/>
    <property type="match status" value="1"/>
</dbReference>
<protein>
    <submittedName>
        <fullName evidence="2 5">Fermitin family homolog 1</fullName>
    </submittedName>
</protein>
<name>A0A0X3P578_SCHSO</name>
<dbReference type="GO" id="GO:0005178">
    <property type="term" value="F:integrin binding"/>
    <property type="evidence" value="ECO:0007669"/>
    <property type="project" value="TreeGrafter"/>
</dbReference>
<reference evidence="2" key="1">
    <citation type="submission" date="2016-01" db="EMBL/GenBank/DDBJ databases">
        <title>Reference transcriptome for the parasite Schistocephalus solidus: insights into the molecular evolution of parasitism.</title>
        <authorList>
            <person name="Hebert F.O."/>
            <person name="Grambauer S."/>
            <person name="Barber I."/>
            <person name="Landry C.R."/>
            <person name="Aubin-Horth N."/>
        </authorList>
    </citation>
    <scope>NUCLEOTIDE SEQUENCE</scope>
</reference>
<dbReference type="Gene3D" id="2.30.29.30">
    <property type="entry name" value="Pleckstrin-homology domain (PH domain)/Phosphotyrosine-binding domain (PTB)"/>
    <property type="match status" value="2"/>
</dbReference>
<keyword evidence="4" id="KW-1185">Reference proteome</keyword>
<dbReference type="InterPro" id="IPR011993">
    <property type="entry name" value="PH-like_dom_sf"/>
</dbReference>
<dbReference type="OrthoDB" id="10057618at2759"/>
<dbReference type="GO" id="GO:0007229">
    <property type="term" value="P:integrin-mediated signaling pathway"/>
    <property type="evidence" value="ECO:0007669"/>
    <property type="project" value="InterPro"/>
</dbReference>
<evidence type="ECO:0000313" key="5">
    <source>
        <dbReference type="WBParaSite" id="SSLN_0000876201-mRNA-1"/>
    </source>
</evidence>
<dbReference type="CDD" id="cd17095">
    <property type="entry name" value="FERM_F0_kindlins"/>
    <property type="match status" value="1"/>
</dbReference>
<dbReference type="PANTHER" id="PTHR16160">
    <property type="entry name" value="FERMITIN 2-RELATED"/>
    <property type="match status" value="1"/>
</dbReference>
<dbReference type="CDD" id="cd14473">
    <property type="entry name" value="FERM_B-lobe"/>
    <property type="match status" value="2"/>
</dbReference>
<evidence type="ECO:0000313" key="3">
    <source>
        <dbReference type="EMBL" id="VDL94814.1"/>
    </source>
</evidence>
<dbReference type="Gene3D" id="1.20.80.10">
    <property type="match status" value="1"/>
</dbReference>
<dbReference type="AlphaFoldDB" id="A0A0X3P578"/>
<dbReference type="InterPro" id="IPR037843">
    <property type="entry name" value="Kindlin/fermitin"/>
</dbReference>
<dbReference type="EMBL" id="GEEE01016091">
    <property type="protein sequence ID" value="JAP47134.1"/>
    <property type="molecule type" value="Transcribed_RNA"/>
</dbReference>
<dbReference type="Pfam" id="PF18124">
    <property type="entry name" value="Kindlin_2_N"/>
    <property type="match status" value="1"/>
</dbReference>
<dbReference type="EMBL" id="UYSU01034647">
    <property type="protein sequence ID" value="VDL94814.1"/>
    <property type="molecule type" value="Genomic_DNA"/>
</dbReference>
<dbReference type="Pfam" id="PF00373">
    <property type="entry name" value="FERM_M"/>
    <property type="match status" value="1"/>
</dbReference>
<dbReference type="SMART" id="SM00295">
    <property type="entry name" value="B41"/>
    <property type="match status" value="1"/>
</dbReference>
<evidence type="ECO:0000259" key="1">
    <source>
        <dbReference type="PROSITE" id="PS50003"/>
    </source>
</evidence>
<dbReference type="SUPFAM" id="SSF47031">
    <property type="entry name" value="Second domain of FERM"/>
    <property type="match status" value="1"/>
</dbReference>
<dbReference type="Proteomes" id="UP000275846">
    <property type="component" value="Unassembled WGS sequence"/>
</dbReference>
<dbReference type="Pfam" id="PF00169">
    <property type="entry name" value="PH"/>
    <property type="match status" value="1"/>
</dbReference>
<dbReference type="InterPro" id="IPR001849">
    <property type="entry name" value="PH_domain"/>
</dbReference>
<dbReference type="GO" id="GO:0007160">
    <property type="term" value="P:cell-matrix adhesion"/>
    <property type="evidence" value="ECO:0007669"/>
    <property type="project" value="TreeGrafter"/>
</dbReference>